<evidence type="ECO:0000256" key="1">
    <source>
        <dbReference type="SAM" id="MobiDB-lite"/>
    </source>
</evidence>
<evidence type="ECO:0000313" key="2">
    <source>
        <dbReference type="EMBL" id="GMG34522.1"/>
    </source>
</evidence>
<organism evidence="2 3">
    <name type="scientific">Aspergillus oryzae</name>
    <name type="common">Yellow koji mold</name>
    <dbReference type="NCBI Taxonomy" id="5062"/>
    <lineage>
        <taxon>Eukaryota</taxon>
        <taxon>Fungi</taxon>
        <taxon>Dikarya</taxon>
        <taxon>Ascomycota</taxon>
        <taxon>Pezizomycotina</taxon>
        <taxon>Eurotiomycetes</taxon>
        <taxon>Eurotiomycetidae</taxon>
        <taxon>Eurotiales</taxon>
        <taxon>Aspergillaceae</taxon>
        <taxon>Aspergillus</taxon>
        <taxon>Aspergillus subgen. Circumdati</taxon>
    </lineage>
</organism>
<dbReference type="Proteomes" id="UP001165205">
    <property type="component" value="Unassembled WGS sequence"/>
</dbReference>
<protein>
    <submittedName>
        <fullName evidence="2">Unnamed protein product</fullName>
    </submittedName>
</protein>
<feature type="region of interest" description="Disordered" evidence="1">
    <location>
        <begin position="74"/>
        <end position="101"/>
    </location>
</feature>
<name>A0AAN4YNI6_ASPOZ</name>
<evidence type="ECO:0000313" key="3">
    <source>
        <dbReference type="Proteomes" id="UP001165205"/>
    </source>
</evidence>
<dbReference type="InterPro" id="IPR052973">
    <property type="entry name" value="Fungal_sec-metab_reg_TF"/>
</dbReference>
<feature type="compositionally biased region" description="Basic and acidic residues" evidence="1">
    <location>
        <begin position="157"/>
        <end position="166"/>
    </location>
</feature>
<feature type="compositionally biased region" description="Polar residues" evidence="1">
    <location>
        <begin position="171"/>
        <end position="180"/>
    </location>
</feature>
<accession>A0AAN4YNI6</accession>
<feature type="region of interest" description="Disordered" evidence="1">
    <location>
        <begin position="151"/>
        <end position="211"/>
    </location>
</feature>
<feature type="compositionally biased region" description="Low complexity" evidence="1">
    <location>
        <begin position="182"/>
        <end position="203"/>
    </location>
</feature>
<dbReference type="EMBL" id="BSYA01000142">
    <property type="protein sequence ID" value="GMG34522.1"/>
    <property type="molecule type" value="Genomic_DNA"/>
</dbReference>
<dbReference type="PANTHER" id="PTHR35392">
    <property type="entry name" value="ZN(II)2CYS6 TRANSCRIPTION FACTOR (EUROFUNG)-RELATED-RELATED"/>
    <property type="match status" value="1"/>
</dbReference>
<dbReference type="AlphaFoldDB" id="A0AAN4YNI6"/>
<gene>
    <name evidence="2" type="ORF">Aory04_000986700</name>
</gene>
<comment type="caution">
    <text evidence="2">The sequence shown here is derived from an EMBL/GenBank/DDBJ whole genome shotgun (WGS) entry which is preliminary data.</text>
</comment>
<sequence>MGRKPNQLILEFFIRGQKLEDASNRYQHTCKACGEKFPKGRIDSLTNHLVKKCQAIPLRDRQRVLLRLHELPDLADGDQNKDPNVAGQNKGKGSDLPFTTRQNFDGLNVLAEASRQVGASDQTKRGGPAYTQSVTVGGKTVVVDPALEAEGFQGHPQAEHVEEDVKPPGTPQGSNATLPSLPNASQDQPPSASPPLAEASLTPDPTSNARQSQLSMIAASASEMVPQGMPLDHDIVDGLPKVGAWNQQLSTQEQLLFDSLHEHDPTLTAATQRAAAFPRPIAMNPNSQAKGFVNEFGNSTKPAKPKGHKPSTSTLDPQLQGLGDDTQFQGPLHELYLLDSDADDLPGKLEMYIKKTASFFYEREASEVMRPTLLLASELSQQKKVYIFAHTAA</sequence>
<reference evidence="2" key="1">
    <citation type="submission" date="2023-04" db="EMBL/GenBank/DDBJ databases">
        <title>Aspergillus oryzae NBRC 4228.</title>
        <authorList>
            <person name="Ichikawa N."/>
            <person name="Sato H."/>
            <person name="Tonouchi N."/>
        </authorList>
    </citation>
    <scope>NUCLEOTIDE SEQUENCE</scope>
    <source>
        <strain evidence="2">NBRC 4228</strain>
    </source>
</reference>
<dbReference type="PANTHER" id="PTHR35392:SF2">
    <property type="entry name" value="ZN(II)2CYS6 TRANSCRIPTION FACTOR (EUROFUNG)"/>
    <property type="match status" value="1"/>
</dbReference>
<feature type="region of interest" description="Disordered" evidence="1">
    <location>
        <begin position="294"/>
        <end position="324"/>
    </location>
</feature>
<proteinExistence type="predicted"/>